<dbReference type="RefSeq" id="WP_281179661.1">
    <property type="nucleotide sequence ID" value="NZ_CP015963.1"/>
</dbReference>
<dbReference type="EMBL" id="VLLK01000002">
    <property type="protein sequence ID" value="TWJ06920.1"/>
    <property type="molecule type" value="Genomic_DNA"/>
</dbReference>
<evidence type="ECO:0000313" key="3">
    <source>
        <dbReference type="Proteomes" id="UP000320547"/>
    </source>
</evidence>
<proteinExistence type="predicted"/>
<reference evidence="2 3" key="1">
    <citation type="submission" date="2019-07" db="EMBL/GenBank/DDBJ databases">
        <title>Genomic Encyclopedia of Archaeal and Bacterial Type Strains, Phase II (KMG-II): from individual species to whole genera.</title>
        <authorList>
            <person name="Goeker M."/>
        </authorList>
    </citation>
    <scope>NUCLEOTIDE SEQUENCE [LARGE SCALE GENOMIC DNA]</scope>
    <source>
        <strain evidence="2 3">ATCC BAA-2084</strain>
    </source>
</reference>
<keyword evidence="1" id="KW-1133">Transmembrane helix</keyword>
<evidence type="ECO:0000313" key="2">
    <source>
        <dbReference type="EMBL" id="TWJ06920.1"/>
    </source>
</evidence>
<keyword evidence="1" id="KW-0812">Transmembrane</keyword>
<sequence>MFSGSDIGNRLVAAAGSLALCAVMMMTIIDYASPFTGGIA</sequence>
<accession>A0A562UMS6</accession>
<dbReference type="Proteomes" id="UP000320547">
    <property type="component" value="Unassembled WGS sequence"/>
</dbReference>
<organism evidence="2 3">
    <name type="scientific">Altererythrobacter ishigakiensis</name>
    <dbReference type="NCBI Taxonomy" id="476157"/>
    <lineage>
        <taxon>Bacteria</taxon>
        <taxon>Pseudomonadati</taxon>
        <taxon>Pseudomonadota</taxon>
        <taxon>Alphaproteobacteria</taxon>
        <taxon>Sphingomonadales</taxon>
        <taxon>Erythrobacteraceae</taxon>
        <taxon>Altererythrobacter</taxon>
    </lineage>
</organism>
<name>A0A562UMS6_9SPHN</name>
<protein>
    <submittedName>
        <fullName evidence="2">Uncharacterized protein</fullName>
    </submittedName>
</protein>
<keyword evidence="3" id="KW-1185">Reference proteome</keyword>
<feature type="transmembrane region" description="Helical" evidence="1">
    <location>
        <begin position="12"/>
        <end position="32"/>
    </location>
</feature>
<dbReference type="STRING" id="476157.GCA_001663155_01141"/>
<dbReference type="AlphaFoldDB" id="A0A562UMS6"/>
<gene>
    <name evidence="2" type="ORF">JN10_2464</name>
</gene>
<evidence type="ECO:0000256" key="1">
    <source>
        <dbReference type="SAM" id="Phobius"/>
    </source>
</evidence>
<comment type="caution">
    <text evidence="2">The sequence shown here is derived from an EMBL/GenBank/DDBJ whole genome shotgun (WGS) entry which is preliminary data.</text>
</comment>
<keyword evidence="1" id="KW-0472">Membrane</keyword>